<protein>
    <submittedName>
        <fullName evidence="2">Uncharacterized protein</fullName>
    </submittedName>
</protein>
<sequence>MDRHYGQIGSDWTPNGAIWAKHRYTGHHVAWELVDKASNSEYQQYRFARVHLDSELYHCALGGLWAVAKPTPVLILAADPWLGIVAQSGSTQAQSRSSIVNTTPQQRNPTCETGNSNPAILVLQDPVILINSSPYYLHSSQSAGNDTTYAVSQSHTAQLQPTGGNSEPKSCVKPPRRGLTLAGDCPPSRARCRASSSPGQLNEGTGLVKELGRPARGGLEIRNVPSFYRPPTSYHVTIPRCKGAQFEPADGSGQLNHGDLRFQEPSSQTFLLRTRVMTIGLPGTTWHQS</sequence>
<keyword evidence="3" id="KW-1185">Reference proteome</keyword>
<feature type="region of interest" description="Disordered" evidence="1">
    <location>
        <begin position="146"/>
        <end position="210"/>
    </location>
</feature>
<evidence type="ECO:0000256" key="1">
    <source>
        <dbReference type="SAM" id="MobiDB-lite"/>
    </source>
</evidence>
<dbReference type="GeneID" id="87876091"/>
<organism evidence="2 3">
    <name type="scientific">Neurospora hispaniola</name>
    <dbReference type="NCBI Taxonomy" id="588809"/>
    <lineage>
        <taxon>Eukaryota</taxon>
        <taxon>Fungi</taxon>
        <taxon>Dikarya</taxon>
        <taxon>Ascomycota</taxon>
        <taxon>Pezizomycotina</taxon>
        <taxon>Sordariomycetes</taxon>
        <taxon>Sordariomycetidae</taxon>
        <taxon>Sordariales</taxon>
        <taxon>Sordariaceae</taxon>
        <taxon>Neurospora</taxon>
    </lineage>
</organism>
<accession>A0AAJ0HZ53</accession>
<name>A0AAJ0HZ53_9PEZI</name>
<feature type="compositionally biased region" description="Low complexity" evidence="1">
    <location>
        <begin position="185"/>
        <end position="198"/>
    </location>
</feature>
<dbReference type="AlphaFoldDB" id="A0AAJ0HZ53"/>
<gene>
    <name evidence="2" type="ORF">B0T23DRAFT_400150</name>
</gene>
<feature type="compositionally biased region" description="Polar residues" evidence="1">
    <location>
        <begin position="146"/>
        <end position="168"/>
    </location>
</feature>
<proteinExistence type="predicted"/>
<evidence type="ECO:0000313" key="2">
    <source>
        <dbReference type="EMBL" id="KAK3485586.1"/>
    </source>
</evidence>
<reference evidence="2 3" key="1">
    <citation type="journal article" date="2023" name="Mol. Phylogenet. Evol.">
        <title>Genome-scale phylogeny and comparative genomics of the fungal order Sordariales.</title>
        <authorList>
            <person name="Hensen N."/>
            <person name="Bonometti L."/>
            <person name="Westerberg I."/>
            <person name="Brannstrom I.O."/>
            <person name="Guillou S."/>
            <person name="Cros-Aarteil S."/>
            <person name="Calhoun S."/>
            <person name="Haridas S."/>
            <person name="Kuo A."/>
            <person name="Mondo S."/>
            <person name="Pangilinan J."/>
            <person name="Riley R."/>
            <person name="LaButti K."/>
            <person name="Andreopoulos B."/>
            <person name="Lipzen A."/>
            <person name="Chen C."/>
            <person name="Yan M."/>
            <person name="Daum C."/>
            <person name="Ng V."/>
            <person name="Clum A."/>
            <person name="Steindorff A."/>
            <person name="Ohm R.A."/>
            <person name="Martin F."/>
            <person name="Silar P."/>
            <person name="Natvig D.O."/>
            <person name="Lalanne C."/>
            <person name="Gautier V."/>
            <person name="Ament-Velasquez S.L."/>
            <person name="Kruys A."/>
            <person name="Hutchinson M.I."/>
            <person name="Powell A.J."/>
            <person name="Barry K."/>
            <person name="Miller A.N."/>
            <person name="Grigoriev I.V."/>
            <person name="Debuchy R."/>
            <person name="Gladieux P."/>
            <person name="Hiltunen Thoren M."/>
            <person name="Johannesson H."/>
        </authorList>
    </citation>
    <scope>NUCLEOTIDE SEQUENCE [LARGE SCALE GENOMIC DNA]</scope>
    <source>
        <strain evidence="2 3">FGSC 10403</strain>
    </source>
</reference>
<feature type="region of interest" description="Disordered" evidence="1">
    <location>
        <begin position="95"/>
        <end position="116"/>
    </location>
</feature>
<evidence type="ECO:0000313" key="3">
    <source>
        <dbReference type="Proteomes" id="UP001285908"/>
    </source>
</evidence>
<dbReference type="EMBL" id="JAULSX010000010">
    <property type="protein sequence ID" value="KAK3485586.1"/>
    <property type="molecule type" value="Genomic_DNA"/>
</dbReference>
<dbReference type="Proteomes" id="UP001285908">
    <property type="component" value="Unassembled WGS sequence"/>
</dbReference>
<comment type="caution">
    <text evidence="2">The sequence shown here is derived from an EMBL/GenBank/DDBJ whole genome shotgun (WGS) entry which is preliminary data.</text>
</comment>
<dbReference type="RefSeq" id="XP_062688490.1">
    <property type="nucleotide sequence ID" value="XM_062838469.1"/>
</dbReference>